<keyword evidence="3" id="KW-1185">Reference proteome</keyword>
<keyword evidence="2" id="KW-1133">Transmembrane helix</keyword>
<evidence type="ECO:0000313" key="3">
    <source>
        <dbReference type="Proteomes" id="UP000694844"/>
    </source>
</evidence>
<evidence type="ECO:0000313" key="4">
    <source>
        <dbReference type="RefSeq" id="XP_022325603.1"/>
    </source>
</evidence>
<evidence type="ECO:0000256" key="2">
    <source>
        <dbReference type="SAM" id="Phobius"/>
    </source>
</evidence>
<dbReference type="RefSeq" id="XP_022325603.1">
    <property type="nucleotide sequence ID" value="XM_022469895.1"/>
</dbReference>
<feature type="transmembrane region" description="Helical" evidence="2">
    <location>
        <begin position="12"/>
        <end position="35"/>
    </location>
</feature>
<organism evidence="3 4">
    <name type="scientific">Crassostrea virginica</name>
    <name type="common">Eastern oyster</name>
    <dbReference type="NCBI Taxonomy" id="6565"/>
    <lineage>
        <taxon>Eukaryota</taxon>
        <taxon>Metazoa</taxon>
        <taxon>Spiralia</taxon>
        <taxon>Lophotrochozoa</taxon>
        <taxon>Mollusca</taxon>
        <taxon>Bivalvia</taxon>
        <taxon>Autobranchia</taxon>
        <taxon>Pteriomorphia</taxon>
        <taxon>Ostreida</taxon>
        <taxon>Ostreoidea</taxon>
        <taxon>Ostreidae</taxon>
        <taxon>Crassostrea</taxon>
    </lineage>
</organism>
<sequence>LLLQNWLNLHNICVSTAFFSSSGHILLLSVVRYLILVHPLQGRQYLTTTFVSLESLSITPDLVHLMTDYELSNYLPVHGDRLRLRKHLKQEPGKKKRQILQILQEKLNKAKKGKKKKDNTSSAEEEEEDMRRYQRMRRDR</sequence>
<feature type="region of interest" description="Disordered" evidence="1">
    <location>
        <begin position="106"/>
        <end position="140"/>
    </location>
</feature>
<feature type="compositionally biased region" description="Basic and acidic residues" evidence="1">
    <location>
        <begin position="129"/>
        <end position="140"/>
    </location>
</feature>
<dbReference type="AlphaFoldDB" id="A0A8B8DC49"/>
<dbReference type="KEGG" id="cvn:111125775"/>
<dbReference type="Proteomes" id="UP000694844">
    <property type="component" value="Chromosome 3"/>
</dbReference>
<gene>
    <name evidence="4" type="primary">LOC111125775</name>
</gene>
<name>A0A8B8DC49_CRAVI</name>
<evidence type="ECO:0000256" key="1">
    <source>
        <dbReference type="SAM" id="MobiDB-lite"/>
    </source>
</evidence>
<dbReference type="GeneID" id="111125775"/>
<reference evidence="4" key="1">
    <citation type="submission" date="2025-08" db="UniProtKB">
        <authorList>
            <consortium name="RefSeq"/>
        </authorList>
    </citation>
    <scope>IDENTIFICATION</scope>
    <source>
        <tissue evidence="4">Whole sample</tissue>
    </source>
</reference>
<dbReference type="OrthoDB" id="6123136at2759"/>
<protein>
    <submittedName>
        <fullName evidence="4">Uncharacterized protein LOC111125775</fullName>
    </submittedName>
</protein>
<feature type="non-terminal residue" evidence="4">
    <location>
        <position position="1"/>
    </location>
</feature>
<keyword evidence="2" id="KW-0472">Membrane</keyword>
<proteinExistence type="predicted"/>
<accession>A0A8B8DC49</accession>
<keyword evidence="2" id="KW-0812">Transmembrane</keyword>